<dbReference type="InterPro" id="IPR001810">
    <property type="entry name" value="F-box_dom"/>
</dbReference>
<reference evidence="3 4" key="1">
    <citation type="journal article" date="2016" name="Nat. Commun.">
        <title>Ectomycorrhizal ecology is imprinted in the genome of the dominant symbiotic fungus Cenococcum geophilum.</title>
        <authorList>
            <consortium name="DOE Joint Genome Institute"/>
            <person name="Peter M."/>
            <person name="Kohler A."/>
            <person name="Ohm R.A."/>
            <person name="Kuo A."/>
            <person name="Krutzmann J."/>
            <person name="Morin E."/>
            <person name="Arend M."/>
            <person name="Barry K.W."/>
            <person name="Binder M."/>
            <person name="Choi C."/>
            <person name="Clum A."/>
            <person name="Copeland A."/>
            <person name="Grisel N."/>
            <person name="Haridas S."/>
            <person name="Kipfer T."/>
            <person name="LaButti K."/>
            <person name="Lindquist E."/>
            <person name="Lipzen A."/>
            <person name="Maire R."/>
            <person name="Meier B."/>
            <person name="Mihaltcheva S."/>
            <person name="Molinier V."/>
            <person name="Murat C."/>
            <person name="Poggeler S."/>
            <person name="Quandt C.A."/>
            <person name="Sperisen C."/>
            <person name="Tritt A."/>
            <person name="Tisserant E."/>
            <person name="Crous P.W."/>
            <person name="Henrissat B."/>
            <person name="Nehls U."/>
            <person name="Egli S."/>
            <person name="Spatafora J.W."/>
            <person name="Grigoriev I.V."/>
            <person name="Martin F.M."/>
        </authorList>
    </citation>
    <scope>NUCLEOTIDE SEQUENCE [LARGE SCALE GENOMIC DNA]</scope>
    <source>
        <strain evidence="3 4">CBS 459.81</strain>
    </source>
</reference>
<feature type="compositionally biased region" description="Acidic residues" evidence="1">
    <location>
        <begin position="125"/>
        <end position="143"/>
    </location>
</feature>
<proteinExistence type="predicted"/>
<dbReference type="AlphaFoldDB" id="A0A8E2EB01"/>
<dbReference type="Gene3D" id="1.20.1280.50">
    <property type="match status" value="1"/>
</dbReference>
<organism evidence="3 4">
    <name type="scientific">Lepidopterella palustris CBS 459.81</name>
    <dbReference type="NCBI Taxonomy" id="1314670"/>
    <lineage>
        <taxon>Eukaryota</taxon>
        <taxon>Fungi</taxon>
        <taxon>Dikarya</taxon>
        <taxon>Ascomycota</taxon>
        <taxon>Pezizomycotina</taxon>
        <taxon>Dothideomycetes</taxon>
        <taxon>Pleosporomycetidae</taxon>
        <taxon>Mytilinidiales</taxon>
        <taxon>Argynnaceae</taxon>
        <taxon>Lepidopterella</taxon>
    </lineage>
</organism>
<sequence>MGYSEVLCKICGTSFNMGRIRRPSSPASHAWAYAEPGIAQNFVTKEYITQDRCKPDSGCRNVLRIDASGTDLCAWGKNGGGKDEWLVAEGDEEDGEYVYESDASGEEEGFEWESDSDVVCGDGRDSEEEGDGSEGDEEEDPEEGMTSIPIRDTAQSQQHSPPETEPQPEAYNSDSSGSSASKSNLNRYQKCLNYEHLAGPNCIHARGHNGCKITAAQMKGCDTIQCLVRKPPNWTPEPDDQDWELTSNYFLSGLSGHMPSRDICGSTHIPPRHRAEKLNPDNIFWDDPPNELATPMPFHPTCFEIYTRASILHSSNSSSHPDISGLAHWRLKESSYTHTRAFPYSDPAVRRGNQQEWRHHPGDEWLAANPICIPGLPELLASCIIPEGEEFSTRNSAFPAHPVFPTRSDSNSHLTNQSISASTITTPNPDPFLILPLELTLQILSYLPPSSIASLRLSSRAFTHLPNSFFRKLLRREMPWFYELYSRTPPSFWVTTSWQTLCSERDRRRAAATSLSEMRDLHKKVIGEDMPEIWEQWCTDHGLTEERVAEAERVVEVDYATKSELADWTGWVAMPAERTDWYKLYCEVVGRWDEFPGLRNRRRIWMDCEEILRRVGRYRWDREIE</sequence>
<protein>
    <recommendedName>
        <fullName evidence="2">F-box domain-containing protein</fullName>
    </recommendedName>
</protein>
<evidence type="ECO:0000256" key="1">
    <source>
        <dbReference type="SAM" id="MobiDB-lite"/>
    </source>
</evidence>
<name>A0A8E2EB01_9PEZI</name>
<dbReference type="CDD" id="cd09917">
    <property type="entry name" value="F-box_SF"/>
    <property type="match status" value="1"/>
</dbReference>
<gene>
    <name evidence="3" type="ORF">K432DRAFT_38253</name>
</gene>
<feature type="compositionally biased region" description="Acidic residues" evidence="1">
    <location>
        <begin position="95"/>
        <end position="116"/>
    </location>
</feature>
<evidence type="ECO:0000259" key="2">
    <source>
        <dbReference type="PROSITE" id="PS50181"/>
    </source>
</evidence>
<dbReference type="Pfam" id="PF12937">
    <property type="entry name" value="F-box-like"/>
    <property type="match status" value="1"/>
</dbReference>
<feature type="region of interest" description="Disordered" evidence="1">
    <location>
        <begin position="95"/>
        <end position="182"/>
    </location>
</feature>
<dbReference type="OrthoDB" id="40579at2759"/>
<dbReference type="InterPro" id="IPR036047">
    <property type="entry name" value="F-box-like_dom_sf"/>
</dbReference>
<dbReference type="PROSITE" id="PS50181">
    <property type="entry name" value="FBOX"/>
    <property type="match status" value="1"/>
</dbReference>
<evidence type="ECO:0000313" key="3">
    <source>
        <dbReference type="EMBL" id="OCK80677.1"/>
    </source>
</evidence>
<dbReference type="EMBL" id="KV744950">
    <property type="protein sequence ID" value="OCK80677.1"/>
    <property type="molecule type" value="Genomic_DNA"/>
</dbReference>
<dbReference type="SUPFAM" id="SSF81383">
    <property type="entry name" value="F-box domain"/>
    <property type="match status" value="1"/>
</dbReference>
<feature type="domain" description="F-box" evidence="2">
    <location>
        <begin position="429"/>
        <end position="473"/>
    </location>
</feature>
<accession>A0A8E2EB01</accession>
<keyword evidence="4" id="KW-1185">Reference proteome</keyword>
<feature type="compositionally biased region" description="Low complexity" evidence="1">
    <location>
        <begin position="173"/>
        <end position="182"/>
    </location>
</feature>
<dbReference type="Proteomes" id="UP000250266">
    <property type="component" value="Unassembled WGS sequence"/>
</dbReference>
<evidence type="ECO:0000313" key="4">
    <source>
        <dbReference type="Proteomes" id="UP000250266"/>
    </source>
</evidence>